<dbReference type="Gene3D" id="2.40.160.200">
    <property type="entry name" value="LURP1-related"/>
    <property type="match status" value="1"/>
</dbReference>
<dbReference type="PANTHER" id="PTHR31087">
    <property type="match status" value="1"/>
</dbReference>
<comment type="similarity">
    <text evidence="1">Belongs to the LOR family.</text>
</comment>
<dbReference type="InterPro" id="IPR007612">
    <property type="entry name" value="LOR"/>
</dbReference>
<dbReference type="SUPFAM" id="SSF54518">
    <property type="entry name" value="Tubby C-terminal domain-like"/>
    <property type="match status" value="1"/>
</dbReference>
<accession>G8GJ74</accession>
<evidence type="ECO:0000313" key="2">
    <source>
        <dbReference type="EMBL" id="AER92596.1"/>
    </source>
</evidence>
<evidence type="ECO:0008006" key="3">
    <source>
        <dbReference type="Google" id="ProtNLM"/>
    </source>
</evidence>
<proteinExistence type="inferred from homology"/>
<name>G8GJ74_LINUS</name>
<evidence type="ECO:0000256" key="1">
    <source>
        <dbReference type="ARBA" id="ARBA00005437"/>
    </source>
</evidence>
<dbReference type="PANTHER" id="PTHR31087:SF85">
    <property type="entry name" value="PROTEIN LURP-ONE-RELATED 7"/>
    <property type="match status" value="1"/>
</dbReference>
<reference evidence="2" key="1">
    <citation type="journal article" date="2012" name="Plant J.">
        <title>The genome of flax (Linum usitatissimum) assembled de novo from short shotgun sequence reads.</title>
        <authorList>
            <person name="Wang Z."/>
            <person name="Hobson N."/>
            <person name="Galindo L."/>
            <person name="Zhu S."/>
            <person name="Shi D."/>
            <person name="McDill J."/>
            <person name="Yang L."/>
            <person name="Hawkins S."/>
            <person name="Neutelings G."/>
            <person name="Datla R."/>
            <person name="Lambert G."/>
            <person name="Galbraith D.W."/>
            <person name="Grassa C.J."/>
            <person name="Geraldes A."/>
            <person name="Cronk Q.C."/>
            <person name="Cullis C."/>
            <person name="Dash P.K."/>
            <person name="Kumar P.A."/>
            <person name="Cloutier S."/>
            <person name="Sharpe A.G."/>
            <person name="Wong G.K."/>
            <person name="Wang J."/>
            <person name="Deyholos M.K."/>
        </authorList>
    </citation>
    <scope>NUCLEOTIDE SEQUENCE</scope>
</reference>
<dbReference type="AlphaFoldDB" id="G8GJ74"/>
<organism evidence="2">
    <name type="scientific">Linum usitatissimum</name>
    <name type="common">Flax</name>
    <name type="synonym">Linum humile</name>
    <dbReference type="NCBI Taxonomy" id="4006"/>
    <lineage>
        <taxon>Eukaryota</taxon>
        <taxon>Viridiplantae</taxon>
        <taxon>Streptophyta</taxon>
        <taxon>Embryophyta</taxon>
        <taxon>Tracheophyta</taxon>
        <taxon>Spermatophyta</taxon>
        <taxon>Magnoliopsida</taxon>
        <taxon>eudicotyledons</taxon>
        <taxon>Gunneridae</taxon>
        <taxon>Pentapetalae</taxon>
        <taxon>rosids</taxon>
        <taxon>fabids</taxon>
        <taxon>Malpighiales</taxon>
        <taxon>Linaceae</taxon>
        <taxon>Linum</taxon>
    </lineage>
</organism>
<dbReference type="InterPro" id="IPR025659">
    <property type="entry name" value="Tubby-like_C"/>
</dbReference>
<protein>
    <recommendedName>
        <fullName evidence="3">Protein LURP-one-related 7</fullName>
    </recommendedName>
</protein>
<dbReference type="Pfam" id="PF04525">
    <property type="entry name" value="LOR"/>
    <property type="match status" value="1"/>
</dbReference>
<sequence>MEDGNDSPPVAANAAASQIPVDLFVSKNHPGVPQGNLGFADSSGELLFRVAPLPSPKAWKSRQSKKLILNSSGSPLISLHRLDKGSWEGFEGGEDTEKEMLFRVQRTVNKLCRTEFEVFLAGESSQDQSSPDFKVKGCCFQRSCTIYGGDSIVAQTSLMYKLHEVHASRSKFRLTVFPGSIDHALVVALVVVFLS</sequence>
<dbReference type="EMBL" id="JN133300">
    <property type="protein sequence ID" value="AER92596.1"/>
    <property type="molecule type" value="Genomic_DNA"/>
</dbReference>
<dbReference type="InterPro" id="IPR038595">
    <property type="entry name" value="LOR_sf"/>
</dbReference>